<dbReference type="HOGENOM" id="CLU_2605852_0_0_1"/>
<dbReference type="VEuPathDB" id="FungiDB:G647_10422"/>
<protein>
    <submittedName>
        <fullName evidence="1">Uncharacterized protein</fullName>
    </submittedName>
</protein>
<accession>V9DJW4</accession>
<dbReference type="RefSeq" id="XP_008724635.1">
    <property type="nucleotide sequence ID" value="XM_008726413.1"/>
</dbReference>
<reference evidence="1" key="1">
    <citation type="submission" date="2013-03" db="EMBL/GenBank/DDBJ databases">
        <title>The Genome Sequence of Cladophialophora carrionii CBS 160.54.</title>
        <authorList>
            <consortium name="The Broad Institute Genomics Platform"/>
            <person name="Cuomo C."/>
            <person name="de Hoog S."/>
            <person name="Gorbushina A."/>
            <person name="Walker B."/>
            <person name="Young S.K."/>
            <person name="Zeng Q."/>
            <person name="Gargeya S."/>
            <person name="Fitzgerald M."/>
            <person name="Haas B."/>
            <person name="Abouelleil A."/>
            <person name="Allen A.W."/>
            <person name="Alvarado L."/>
            <person name="Arachchi H.M."/>
            <person name="Berlin A.M."/>
            <person name="Chapman S.B."/>
            <person name="Gainer-Dewar J."/>
            <person name="Goldberg J."/>
            <person name="Griggs A."/>
            <person name="Gujja S."/>
            <person name="Hansen M."/>
            <person name="Howarth C."/>
            <person name="Imamovic A."/>
            <person name="Ireland A."/>
            <person name="Larimer J."/>
            <person name="McCowan C."/>
            <person name="Murphy C."/>
            <person name="Pearson M."/>
            <person name="Poon T.W."/>
            <person name="Priest M."/>
            <person name="Roberts A."/>
            <person name="Saif S."/>
            <person name="Shea T."/>
            <person name="Sisk P."/>
            <person name="Sykes S."/>
            <person name="Wortman J."/>
            <person name="Nusbaum C."/>
            <person name="Birren B."/>
        </authorList>
    </citation>
    <scope>NUCLEOTIDE SEQUENCE [LARGE SCALE GENOMIC DNA]</scope>
    <source>
        <strain evidence="1">CBS 160.54</strain>
    </source>
</reference>
<evidence type="ECO:0000313" key="1">
    <source>
        <dbReference type="EMBL" id="ETI26608.1"/>
    </source>
</evidence>
<organism evidence="1">
    <name type="scientific">Cladophialophora carrionii CBS 160.54</name>
    <dbReference type="NCBI Taxonomy" id="1279043"/>
    <lineage>
        <taxon>Eukaryota</taxon>
        <taxon>Fungi</taxon>
        <taxon>Dikarya</taxon>
        <taxon>Ascomycota</taxon>
        <taxon>Pezizomycotina</taxon>
        <taxon>Eurotiomycetes</taxon>
        <taxon>Chaetothyriomycetidae</taxon>
        <taxon>Chaetothyriales</taxon>
        <taxon>Herpotrichiellaceae</taxon>
        <taxon>Cladophialophora</taxon>
    </lineage>
</organism>
<dbReference type="GeneID" id="19988915"/>
<proteinExistence type="predicted"/>
<dbReference type="AlphaFoldDB" id="V9DJW4"/>
<dbReference type="Proteomes" id="UP000030678">
    <property type="component" value="Unassembled WGS sequence"/>
</dbReference>
<name>V9DJW4_9EURO</name>
<sequence length="86" mass="9835">MTALVFNADRVGDLSSYDDLNTVRGRALFVVLVVDYMRYLKSDPATRPDWSEATEMETATKFLAMINNDQAWPFAQQVIRDFQEPA</sequence>
<dbReference type="OrthoDB" id="4156095at2759"/>
<dbReference type="EMBL" id="KI635851">
    <property type="protein sequence ID" value="ETI26608.1"/>
    <property type="molecule type" value="Genomic_DNA"/>
</dbReference>
<gene>
    <name evidence="1" type="ORF">G647_10422</name>
</gene>